<evidence type="ECO:0000313" key="10">
    <source>
        <dbReference type="EMBL" id="WEK34309.1"/>
    </source>
</evidence>
<keyword evidence="10" id="KW-0675">Receptor</keyword>
<feature type="chain" id="PRO_5042597099" evidence="8">
    <location>
        <begin position="30"/>
        <end position="1027"/>
    </location>
</feature>
<keyword evidence="5 7" id="KW-0472">Membrane</keyword>
<dbReference type="Gene3D" id="2.40.170.20">
    <property type="entry name" value="TonB-dependent receptor, beta-barrel domain"/>
    <property type="match status" value="1"/>
</dbReference>
<dbReference type="NCBIfam" id="TIGR04056">
    <property type="entry name" value="OMP_RagA_SusC"/>
    <property type="match status" value="1"/>
</dbReference>
<gene>
    <name evidence="10" type="ORF">P0Y53_17625</name>
</gene>
<name>A0AAJ6BG16_9BACT</name>
<evidence type="ECO:0000259" key="9">
    <source>
        <dbReference type="Pfam" id="PF07715"/>
    </source>
</evidence>
<evidence type="ECO:0000256" key="8">
    <source>
        <dbReference type="SAM" id="SignalP"/>
    </source>
</evidence>
<dbReference type="InterPro" id="IPR023997">
    <property type="entry name" value="TonB-dep_OMP_SusC/RagA_CS"/>
</dbReference>
<dbReference type="Proteomes" id="UP001220610">
    <property type="component" value="Chromosome"/>
</dbReference>
<keyword evidence="8" id="KW-0732">Signal</keyword>
<keyword evidence="3 7" id="KW-1134">Transmembrane beta strand</keyword>
<dbReference type="AlphaFoldDB" id="A0AAJ6BG16"/>
<dbReference type="InterPro" id="IPR039426">
    <property type="entry name" value="TonB-dep_rcpt-like"/>
</dbReference>
<feature type="signal peptide" evidence="8">
    <location>
        <begin position="1"/>
        <end position="29"/>
    </location>
</feature>
<dbReference type="Gene3D" id="2.60.40.1120">
    <property type="entry name" value="Carboxypeptidase-like, regulatory domain"/>
    <property type="match status" value="1"/>
</dbReference>
<organism evidence="10 11">
    <name type="scientific">Candidatus Pseudobacter hemicellulosilyticus</name>
    <dbReference type="NCBI Taxonomy" id="3121375"/>
    <lineage>
        <taxon>Bacteria</taxon>
        <taxon>Pseudomonadati</taxon>
        <taxon>Bacteroidota</taxon>
        <taxon>Chitinophagia</taxon>
        <taxon>Chitinophagales</taxon>
        <taxon>Chitinophagaceae</taxon>
        <taxon>Pseudobacter</taxon>
    </lineage>
</organism>
<dbReference type="Gene3D" id="2.170.130.10">
    <property type="entry name" value="TonB-dependent receptor, plug domain"/>
    <property type="match status" value="1"/>
</dbReference>
<proteinExistence type="inferred from homology"/>
<dbReference type="InterPro" id="IPR037066">
    <property type="entry name" value="Plug_dom_sf"/>
</dbReference>
<keyword evidence="6 7" id="KW-0998">Cell outer membrane</keyword>
<dbReference type="InterPro" id="IPR036942">
    <property type="entry name" value="Beta-barrel_TonB_sf"/>
</dbReference>
<keyword evidence="2 7" id="KW-0813">Transport</keyword>
<evidence type="ECO:0000256" key="7">
    <source>
        <dbReference type="PROSITE-ProRule" id="PRU01360"/>
    </source>
</evidence>
<evidence type="ECO:0000256" key="3">
    <source>
        <dbReference type="ARBA" id="ARBA00022452"/>
    </source>
</evidence>
<dbReference type="EMBL" id="CP119311">
    <property type="protein sequence ID" value="WEK34309.1"/>
    <property type="molecule type" value="Genomic_DNA"/>
</dbReference>
<dbReference type="PROSITE" id="PS52016">
    <property type="entry name" value="TONB_DEPENDENT_REC_3"/>
    <property type="match status" value="1"/>
</dbReference>
<dbReference type="SUPFAM" id="SSF49464">
    <property type="entry name" value="Carboxypeptidase regulatory domain-like"/>
    <property type="match status" value="1"/>
</dbReference>
<dbReference type="GO" id="GO:0009279">
    <property type="term" value="C:cell outer membrane"/>
    <property type="evidence" value="ECO:0007669"/>
    <property type="project" value="UniProtKB-SubCell"/>
</dbReference>
<comment type="subcellular location">
    <subcellularLocation>
        <location evidence="1 7">Cell outer membrane</location>
        <topology evidence="1 7">Multi-pass membrane protein</topology>
    </subcellularLocation>
</comment>
<sequence>MKKTKTLLKATCLCWLFIAGLLLPPSLYAQEATVEGTILSAKTGEAISGATITHKGNQRTAVTNDKGQFRLAAASGDLLEATMVGYRPLELRVTGSTLVFRLEENFSDLDEVVVIGYGVQRKKLVTGANLNVKGGDIQKQSTTNALQALQGQAPGVQITTSSGQPGSGINVIIRGKGTVGNFGPLYVVDGVNTYDIAYLNPADIESIDVLKDAASAAIYGSQAANGVVLITTRTGRAGKSVLTYDGFIGVQNVARKAELLDAREYSIIMNESAVNSGKTPPFSAEAIANPIANTDWMDQMFVKDALTQNHVLGLTGGSPNSVFSMSMGYTGQEGIVGGKDLSNFSRYTLRLNSEHNVLNKLIKLGQHLTFTYEENNGIGVGNIYNNTLRAAFNVSPLVPMYGPDGEFYDNSNSTWNTGEANPYAVMTYTAQNRNNNQQLFGDVYLVVEPIKNLRFRTSLGLNYRATSGRSFSPTYRLSIYNFNDFTKVSQNSARDRQLQWDNQVSYSFNLKDQHHFDVMAGTSAIQGRGDNLFASNRDLVFTDLYHAWLNNATNTDGANINLGGTPYENALLSAYGRLQYNFRETYLLNFTFRADGSSKFAKDQRWGYFPSVSLGWVATNENFFKNISWLDFLKVRGSWGQVGNQNVDGYRFLTPVAFRYSNYIFGNKEGELTPGAYPSRIGNPLVKWETGQQTNIGFDATIARNLNVNFDFYIKETKDWLIETPILATAGAEPPLINGGDVKNTGVELLLSYRNKIGKLVYTVSANGAYNRNRIGNIPSRDNTLHGNTNTLYNNSLEFYRATGGYPVGYFWGLTTDGIFQSEAELASYSKNGKLIQPNAAPGDVRYKDLNGDGQINDDDRSMIGDPNPDYTYGFSISAEYRGFDFSLLASGVVGNQLVQSWRNHADPKANWSRAVLDRWHGPGSSNTMPRVTEDNRNWTNFSDLYIHDGDYLRISNVTLGYDLSKLAGKTWLSKARVYVAALNLFTFTKYDGMDPEIGYGEGFSSGVDVGYYPRPRTLMVGANIKF</sequence>
<evidence type="ECO:0000256" key="6">
    <source>
        <dbReference type="ARBA" id="ARBA00023237"/>
    </source>
</evidence>
<reference evidence="10" key="1">
    <citation type="submission" date="2023-03" db="EMBL/GenBank/DDBJ databases">
        <title>Andean soil-derived lignocellulolytic bacterial consortium as a source of novel taxa and putative plastic-active enzymes.</title>
        <authorList>
            <person name="Diaz-Garcia L."/>
            <person name="Chuvochina M."/>
            <person name="Feuerriegel G."/>
            <person name="Bunk B."/>
            <person name="Sproer C."/>
            <person name="Streit W.R."/>
            <person name="Rodriguez L.M."/>
            <person name="Overmann J."/>
            <person name="Jimenez D.J."/>
        </authorList>
    </citation>
    <scope>NUCLEOTIDE SEQUENCE</scope>
    <source>
        <strain evidence="10">MAG 7</strain>
    </source>
</reference>
<dbReference type="InterPro" id="IPR008969">
    <property type="entry name" value="CarboxyPept-like_regulatory"/>
</dbReference>
<feature type="domain" description="TonB-dependent receptor plug" evidence="9">
    <location>
        <begin position="127"/>
        <end position="227"/>
    </location>
</feature>
<evidence type="ECO:0000256" key="4">
    <source>
        <dbReference type="ARBA" id="ARBA00022692"/>
    </source>
</evidence>
<evidence type="ECO:0000256" key="2">
    <source>
        <dbReference type="ARBA" id="ARBA00022448"/>
    </source>
</evidence>
<evidence type="ECO:0000313" key="11">
    <source>
        <dbReference type="Proteomes" id="UP001220610"/>
    </source>
</evidence>
<dbReference type="InterPro" id="IPR012910">
    <property type="entry name" value="Plug_dom"/>
</dbReference>
<accession>A0AAJ6BG16</accession>
<comment type="similarity">
    <text evidence="7">Belongs to the TonB-dependent receptor family.</text>
</comment>
<dbReference type="SUPFAM" id="SSF56935">
    <property type="entry name" value="Porins"/>
    <property type="match status" value="1"/>
</dbReference>
<evidence type="ECO:0000256" key="5">
    <source>
        <dbReference type="ARBA" id="ARBA00023136"/>
    </source>
</evidence>
<dbReference type="Pfam" id="PF07715">
    <property type="entry name" value="Plug"/>
    <property type="match status" value="1"/>
</dbReference>
<protein>
    <submittedName>
        <fullName evidence="10">TonB-dependent receptor</fullName>
    </submittedName>
</protein>
<evidence type="ECO:0000256" key="1">
    <source>
        <dbReference type="ARBA" id="ARBA00004571"/>
    </source>
</evidence>
<dbReference type="NCBIfam" id="TIGR04057">
    <property type="entry name" value="SusC_RagA_signa"/>
    <property type="match status" value="1"/>
</dbReference>
<dbReference type="Pfam" id="PF13715">
    <property type="entry name" value="CarbopepD_reg_2"/>
    <property type="match status" value="1"/>
</dbReference>
<keyword evidence="4 7" id="KW-0812">Transmembrane</keyword>
<dbReference type="InterPro" id="IPR023996">
    <property type="entry name" value="TonB-dep_OMP_SusC/RagA"/>
</dbReference>